<keyword evidence="1" id="KW-0472">Membrane</keyword>
<proteinExistence type="predicted"/>
<comment type="caution">
    <text evidence="2">The sequence shown here is derived from an EMBL/GenBank/DDBJ whole genome shotgun (WGS) entry which is preliminary data.</text>
</comment>
<feature type="transmembrane region" description="Helical" evidence="1">
    <location>
        <begin position="88"/>
        <end position="112"/>
    </location>
</feature>
<feature type="transmembrane region" description="Helical" evidence="1">
    <location>
        <begin position="118"/>
        <end position="136"/>
    </location>
</feature>
<evidence type="ECO:0000313" key="3">
    <source>
        <dbReference type="Proteomes" id="UP000809621"/>
    </source>
</evidence>
<name>A0ABS2HK86_9VIBR</name>
<feature type="transmembrane region" description="Helical" evidence="1">
    <location>
        <begin position="21"/>
        <end position="39"/>
    </location>
</feature>
<keyword evidence="1" id="KW-0812">Transmembrane</keyword>
<evidence type="ECO:0000256" key="1">
    <source>
        <dbReference type="SAM" id="Phobius"/>
    </source>
</evidence>
<feature type="transmembrane region" description="Helical" evidence="1">
    <location>
        <begin position="59"/>
        <end position="76"/>
    </location>
</feature>
<dbReference type="RefSeq" id="WP_205158064.1">
    <property type="nucleotide sequence ID" value="NZ_JAFEUM010000003.1"/>
</dbReference>
<reference evidence="2 3" key="1">
    <citation type="submission" date="2021-02" db="EMBL/GenBank/DDBJ databases">
        <authorList>
            <person name="Park J.-S."/>
        </authorList>
    </citation>
    <scope>NUCLEOTIDE SEQUENCE [LARGE SCALE GENOMIC DNA]</scope>
    <source>
        <strain evidence="2 3">188UL20-2</strain>
    </source>
</reference>
<dbReference type="Pfam" id="PF11143">
    <property type="entry name" value="DUF2919"/>
    <property type="match status" value="1"/>
</dbReference>
<dbReference type="EMBL" id="JAFEUM010000003">
    <property type="protein sequence ID" value="MBM7036479.1"/>
    <property type="molecule type" value="Genomic_DNA"/>
</dbReference>
<accession>A0ABS2HK86</accession>
<dbReference type="InterPro" id="IPR021318">
    <property type="entry name" value="DUF2919"/>
</dbReference>
<sequence>MIYAFDEYNNEGFLKPTTYQWLIWFFLCRGWIIFVLSAASRSQGDDVLPILLPNMNELYGLMLSSLPIAAMMWLIGLRNRERLRLNRWLQYGQTLTLVCLVVQTVITAKVIVQHAGHFSWSYGITLLILFWSLLYIKTSKRARASFNNVMI</sequence>
<organism evidence="2 3">
    <name type="scientific">Vibrio ulleungensis</name>
    <dbReference type="NCBI Taxonomy" id="2807619"/>
    <lineage>
        <taxon>Bacteria</taxon>
        <taxon>Pseudomonadati</taxon>
        <taxon>Pseudomonadota</taxon>
        <taxon>Gammaproteobacteria</taxon>
        <taxon>Vibrionales</taxon>
        <taxon>Vibrionaceae</taxon>
        <taxon>Vibrio</taxon>
    </lineage>
</organism>
<keyword evidence="3" id="KW-1185">Reference proteome</keyword>
<dbReference type="Proteomes" id="UP000809621">
    <property type="component" value="Unassembled WGS sequence"/>
</dbReference>
<gene>
    <name evidence="2" type="ORF">JQC93_08665</name>
</gene>
<keyword evidence="1" id="KW-1133">Transmembrane helix</keyword>
<evidence type="ECO:0000313" key="2">
    <source>
        <dbReference type="EMBL" id="MBM7036479.1"/>
    </source>
</evidence>
<protein>
    <submittedName>
        <fullName evidence="2">DUF2919 domain-containing protein</fullName>
    </submittedName>
</protein>